<protein>
    <submittedName>
        <fullName evidence="1">DDE_3 domain-containing protein</fullName>
    </submittedName>
</protein>
<dbReference type="AlphaFoldDB" id="A0A8X6PTD1"/>
<dbReference type="GO" id="GO:0003676">
    <property type="term" value="F:nucleic acid binding"/>
    <property type="evidence" value="ECO:0007669"/>
    <property type="project" value="InterPro"/>
</dbReference>
<evidence type="ECO:0000313" key="1">
    <source>
        <dbReference type="EMBL" id="GFT88360.1"/>
    </source>
</evidence>
<sequence length="120" mass="13995">MNPGNFKKWVSEKRLPNLQRNSVIYIDNEPYHTTVENRTPTKYSTKKTNDRLTKINGIPNDDQMRKAELLSLIGSSCSKEIVYKEDNLIEKEGHEVIRLPSYHCDLNTIEFVRSSVKRKV</sequence>
<dbReference type="OrthoDB" id="6432852at2759"/>
<dbReference type="Gene3D" id="3.30.420.10">
    <property type="entry name" value="Ribonuclease H-like superfamily/Ribonuclease H"/>
    <property type="match status" value="1"/>
</dbReference>
<dbReference type="Proteomes" id="UP000887013">
    <property type="component" value="Unassembled WGS sequence"/>
</dbReference>
<name>A0A8X6PTD1_NEPPI</name>
<evidence type="ECO:0000313" key="2">
    <source>
        <dbReference type="Proteomes" id="UP000887013"/>
    </source>
</evidence>
<reference evidence="1" key="1">
    <citation type="submission" date="2020-08" db="EMBL/GenBank/DDBJ databases">
        <title>Multicomponent nature underlies the extraordinary mechanical properties of spider dragline silk.</title>
        <authorList>
            <person name="Kono N."/>
            <person name="Nakamura H."/>
            <person name="Mori M."/>
            <person name="Yoshida Y."/>
            <person name="Ohtoshi R."/>
            <person name="Malay A.D."/>
            <person name="Moran D.A.P."/>
            <person name="Tomita M."/>
            <person name="Numata K."/>
            <person name="Arakawa K."/>
        </authorList>
    </citation>
    <scope>NUCLEOTIDE SEQUENCE</scope>
</reference>
<proteinExistence type="predicted"/>
<dbReference type="InterPro" id="IPR036397">
    <property type="entry name" value="RNaseH_sf"/>
</dbReference>
<gene>
    <name evidence="1" type="primary">X975_20146</name>
    <name evidence="1" type="ORF">NPIL_646121</name>
</gene>
<dbReference type="PANTHER" id="PTHR33939:SF1">
    <property type="entry name" value="DUF4371 DOMAIN-CONTAINING PROTEIN"/>
    <property type="match status" value="1"/>
</dbReference>
<keyword evidence="2" id="KW-1185">Reference proteome</keyword>
<dbReference type="PANTHER" id="PTHR33939">
    <property type="entry name" value="PROTEIN CBG22215"/>
    <property type="match status" value="1"/>
</dbReference>
<organism evidence="1 2">
    <name type="scientific">Nephila pilipes</name>
    <name type="common">Giant wood spider</name>
    <name type="synonym">Nephila maculata</name>
    <dbReference type="NCBI Taxonomy" id="299642"/>
    <lineage>
        <taxon>Eukaryota</taxon>
        <taxon>Metazoa</taxon>
        <taxon>Ecdysozoa</taxon>
        <taxon>Arthropoda</taxon>
        <taxon>Chelicerata</taxon>
        <taxon>Arachnida</taxon>
        <taxon>Araneae</taxon>
        <taxon>Araneomorphae</taxon>
        <taxon>Entelegynae</taxon>
        <taxon>Araneoidea</taxon>
        <taxon>Nephilidae</taxon>
        <taxon>Nephila</taxon>
    </lineage>
</organism>
<comment type="caution">
    <text evidence="1">The sequence shown here is derived from an EMBL/GenBank/DDBJ whole genome shotgun (WGS) entry which is preliminary data.</text>
</comment>
<dbReference type="EMBL" id="BMAW01024562">
    <property type="protein sequence ID" value="GFT88360.1"/>
    <property type="molecule type" value="Genomic_DNA"/>
</dbReference>
<accession>A0A8X6PTD1</accession>